<gene>
    <name evidence="2" type="ORF">SASPL_138617</name>
</gene>
<dbReference type="Gene3D" id="3.30.559.10">
    <property type="entry name" value="Chloramphenicol acetyltransferase-like domain"/>
    <property type="match status" value="2"/>
</dbReference>
<reference evidence="2" key="2">
    <citation type="submission" date="2020-08" db="EMBL/GenBank/DDBJ databases">
        <title>Plant Genome Project.</title>
        <authorList>
            <person name="Zhang R.-G."/>
        </authorList>
    </citation>
    <scope>NUCLEOTIDE SEQUENCE</scope>
    <source>
        <strain evidence="2">Huo1</strain>
        <tissue evidence="2">Leaf</tissue>
    </source>
</reference>
<evidence type="ECO:0000313" key="2">
    <source>
        <dbReference type="EMBL" id="KAG6401752.1"/>
    </source>
</evidence>
<keyword evidence="3" id="KW-1185">Reference proteome</keyword>
<comment type="caution">
    <text evidence="2">The sequence shown here is derived from an EMBL/GenBank/DDBJ whole genome shotgun (WGS) entry which is preliminary data.</text>
</comment>
<protein>
    <recommendedName>
        <fullName evidence="4">Shikimate O-hydroxycinnamoyltransferase</fullName>
    </recommendedName>
</protein>
<reference evidence="2" key="1">
    <citation type="submission" date="2018-01" db="EMBL/GenBank/DDBJ databases">
        <authorList>
            <person name="Mao J.F."/>
        </authorList>
    </citation>
    <scope>NUCLEOTIDE SEQUENCE</scope>
    <source>
        <strain evidence="2">Huo1</strain>
        <tissue evidence="2">Leaf</tissue>
    </source>
</reference>
<keyword evidence="1" id="KW-0808">Transferase</keyword>
<accession>A0A8X8WVT8</accession>
<dbReference type="PANTHER" id="PTHR31896">
    <property type="entry name" value="FAMILY REGULATORY PROTEIN, PUTATIVE (AFU_ORTHOLOGUE AFUA_3G14730)-RELATED"/>
    <property type="match status" value="1"/>
</dbReference>
<organism evidence="2">
    <name type="scientific">Salvia splendens</name>
    <name type="common">Scarlet sage</name>
    <dbReference type="NCBI Taxonomy" id="180675"/>
    <lineage>
        <taxon>Eukaryota</taxon>
        <taxon>Viridiplantae</taxon>
        <taxon>Streptophyta</taxon>
        <taxon>Embryophyta</taxon>
        <taxon>Tracheophyta</taxon>
        <taxon>Spermatophyta</taxon>
        <taxon>Magnoliopsida</taxon>
        <taxon>eudicotyledons</taxon>
        <taxon>Gunneridae</taxon>
        <taxon>Pentapetalae</taxon>
        <taxon>asterids</taxon>
        <taxon>lamiids</taxon>
        <taxon>Lamiales</taxon>
        <taxon>Lamiaceae</taxon>
        <taxon>Nepetoideae</taxon>
        <taxon>Mentheae</taxon>
        <taxon>Salviinae</taxon>
        <taxon>Salvia</taxon>
        <taxon>Salvia subgen. Calosphace</taxon>
        <taxon>core Calosphace</taxon>
    </lineage>
</organism>
<dbReference type="GO" id="GO:0016740">
    <property type="term" value="F:transferase activity"/>
    <property type="evidence" value="ECO:0007669"/>
    <property type="project" value="UniProtKB-KW"/>
</dbReference>
<dbReference type="Proteomes" id="UP000298416">
    <property type="component" value="Unassembled WGS sequence"/>
</dbReference>
<name>A0A8X8WVT8_SALSN</name>
<dbReference type="PANTHER" id="PTHR31896:SF43">
    <property type="entry name" value="PROTEIN ENHANCED PSEUDOMONAS SUSCEPTIBILITY 1"/>
    <property type="match status" value="1"/>
</dbReference>
<dbReference type="OrthoDB" id="1862401at2759"/>
<dbReference type="Pfam" id="PF02458">
    <property type="entry name" value="Transferase"/>
    <property type="match status" value="1"/>
</dbReference>
<evidence type="ECO:0000313" key="3">
    <source>
        <dbReference type="Proteomes" id="UP000298416"/>
    </source>
</evidence>
<dbReference type="InterPro" id="IPR023213">
    <property type="entry name" value="CAT-like_dom_sf"/>
</dbReference>
<evidence type="ECO:0000256" key="1">
    <source>
        <dbReference type="ARBA" id="ARBA00022679"/>
    </source>
</evidence>
<evidence type="ECO:0008006" key="4">
    <source>
        <dbReference type="Google" id="ProtNLM"/>
    </source>
</evidence>
<proteinExistence type="predicted"/>
<dbReference type="EMBL" id="PNBA02000014">
    <property type="protein sequence ID" value="KAG6401752.1"/>
    <property type="molecule type" value="Genomic_DNA"/>
</dbReference>
<dbReference type="InterPro" id="IPR051283">
    <property type="entry name" value="Sec_Metabolite_Acyltrans"/>
</dbReference>
<sequence>MAIIFDLCNFCLNLIFSSHTPKIGINLKMGKVEMVSSCLVGSTRAPFMPKLDLTTWDLRLLQTNHIQKGLIYQTPKSHKNLIQHLKNSLSRALPFFPPLAGRLSITRYDDSTASFFVDCNNAGAEFTHAAAASVSISDIIEPKYIPEIVHSLFRLNDTNNSEGISKPLLAVQVTELADGLFIGCTANHAVVDGTSFWHFINSWSEISRGSHTISKVPVFERWYPSKTAELNRRVHLPTLEKNLIPPSPLPQRVFRFTGANVAELKAEANSEAGTDHKISSLQAVLAHIWRSTTRCGHSSCGETRIMMAIGARGRMSLSEGYFANAAYVATVAISESDLLKNGLGAAAVKINELVSQQSSEEIARYVEEKVEFVTLEEMAASSPCLVVGGSQRDDVYGNDFGWGKPIAVRSGKAQKFDGMVVVLPAAEDGGIDVEVCLAEVKLQAMERDAAFMGIFL</sequence>
<dbReference type="AlphaFoldDB" id="A0A8X8WVT8"/>